<dbReference type="KEGG" id="npy:NPRO_00280"/>
<organism evidence="2 3">
    <name type="scientific">Candidatus Nitrosymbiomonas proteolyticus</name>
    <dbReference type="NCBI Taxonomy" id="2608984"/>
    <lineage>
        <taxon>Bacteria</taxon>
        <taxon>Bacillati</taxon>
        <taxon>Armatimonadota</taxon>
        <taxon>Armatimonadota incertae sedis</taxon>
        <taxon>Candidatus Nitrosymbiomonas</taxon>
    </lineage>
</organism>
<dbReference type="AlphaFoldDB" id="A0A809R4A4"/>
<dbReference type="NCBIfam" id="TIGR02595">
    <property type="entry name" value="PEP_CTERM"/>
    <property type="match status" value="1"/>
</dbReference>
<evidence type="ECO:0000313" key="2">
    <source>
        <dbReference type="EMBL" id="BBO22433.1"/>
    </source>
</evidence>
<name>A0A809R4A4_9BACT</name>
<dbReference type="InterPro" id="IPR013424">
    <property type="entry name" value="Ice-binding_C"/>
</dbReference>
<gene>
    <name evidence="2" type="ORF">NPRO_00280</name>
</gene>
<evidence type="ECO:0000313" key="3">
    <source>
        <dbReference type="Proteomes" id="UP000662873"/>
    </source>
</evidence>
<proteinExistence type="predicted"/>
<accession>A0A809R4A4</accession>
<sequence length="201" mass="20679">MNKTPIRTGVGVGLLAAAALGYSVTFSNVIFASAPLSDGATFGFDANSITFYTPNAGVGDAPGIRTGTLTIQYDADAGALMCAVEATVTLAQAILGSGTIEFTEVVYEIDEFGTIIGAPLASVAVTFDSSSSPVWSDTLLLSSCVQRLRAIKTFELDAPETAGEDLAAIAINNQSITVVPEPTTIAGLGVASLALIRRRKK</sequence>
<protein>
    <recommendedName>
        <fullName evidence="1">Ice-binding protein C-terminal domain-containing protein</fullName>
    </recommendedName>
</protein>
<feature type="domain" description="Ice-binding protein C-terminal" evidence="1">
    <location>
        <begin position="179"/>
        <end position="200"/>
    </location>
</feature>
<evidence type="ECO:0000259" key="1">
    <source>
        <dbReference type="Pfam" id="PF07589"/>
    </source>
</evidence>
<dbReference type="EMBL" id="AP021858">
    <property type="protein sequence ID" value="BBO22433.1"/>
    <property type="molecule type" value="Genomic_DNA"/>
</dbReference>
<reference evidence="2" key="1">
    <citation type="journal article" name="DNA Res.">
        <title>The physiological potential of anammox bacteria as revealed by their core genome structure.</title>
        <authorList>
            <person name="Okubo T."/>
            <person name="Toyoda A."/>
            <person name="Fukuhara K."/>
            <person name="Uchiyama I."/>
            <person name="Harigaya Y."/>
            <person name="Kuroiwa M."/>
            <person name="Suzuki T."/>
            <person name="Murakami Y."/>
            <person name="Suwa Y."/>
            <person name="Takami H."/>
        </authorList>
    </citation>
    <scope>NUCLEOTIDE SEQUENCE</scope>
    <source>
        <strain evidence="2">317325-2</strain>
    </source>
</reference>
<dbReference type="Pfam" id="PF07589">
    <property type="entry name" value="PEP-CTERM"/>
    <property type="match status" value="1"/>
</dbReference>
<dbReference type="Proteomes" id="UP000662873">
    <property type="component" value="Chromosome"/>
</dbReference>